<comment type="subcellular location">
    <subcellularLocation>
        <location evidence="1">Cell outer membrane</location>
    </subcellularLocation>
</comment>
<dbReference type="RefSeq" id="WP_099440930.1">
    <property type="nucleotide sequence ID" value="NZ_CP024091.1"/>
</dbReference>
<evidence type="ECO:0000256" key="6">
    <source>
        <dbReference type="SAM" id="SignalP"/>
    </source>
</evidence>
<feature type="chain" id="PRO_5013837245" evidence="6">
    <location>
        <begin position="21"/>
        <end position="544"/>
    </location>
</feature>
<dbReference type="Proteomes" id="UP000223749">
    <property type="component" value="Chromosome"/>
</dbReference>
<dbReference type="KEGG" id="pgs:CPT03_22630"/>
<evidence type="ECO:0000259" key="7">
    <source>
        <dbReference type="Pfam" id="PF07980"/>
    </source>
</evidence>
<dbReference type="Pfam" id="PF07980">
    <property type="entry name" value="SusD_RagB"/>
    <property type="match status" value="1"/>
</dbReference>
<dbReference type="SUPFAM" id="SSF48452">
    <property type="entry name" value="TPR-like"/>
    <property type="match status" value="1"/>
</dbReference>
<feature type="signal peptide" evidence="6">
    <location>
        <begin position="1"/>
        <end position="20"/>
    </location>
</feature>
<keyword evidence="10" id="KW-1185">Reference proteome</keyword>
<dbReference type="InterPro" id="IPR012944">
    <property type="entry name" value="SusD_RagB_dom"/>
</dbReference>
<feature type="domain" description="RagB/SusD" evidence="7">
    <location>
        <begin position="267"/>
        <end position="544"/>
    </location>
</feature>
<dbReference type="OrthoDB" id="5694214at2"/>
<evidence type="ECO:0000256" key="4">
    <source>
        <dbReference type="ARBA" id="ARBA00023136"/>
    </source>
</evidence>
<evidence type="ECO:0000313" key="10">
    <source>
        <dbReference type="Proteomes" id="UP000223749"/>
    </source>
</evidence>
<evidence type="ECO:0000256" key="3">
    <source>
        <dbReference type="ARBA" id="ARBA00022729"/>
    </source>
</evidence>
<dbReference type="CDD" id="cd08977">
    <property type="entry name" value="SusD"/>
    <property type="match status" value="1"/>
</dbReference>
<keyword evidence="4" id="KW-0472">Membrane</keyword>
<protein>
    <submittedName>
        <fullName evidence="9">RagB/SusD family nutrient uptake outer membrane protein</fullName>
    </submittedName>
</protein>
<dbReference type="InterPro" id="IPR011990">
    <property type="entry name" value="TPR-like_helical_dom_sf"/>
</dbReference>
<dbReference type="Gene3D" id="1.25.40.390">
    <property type="match status" value="1"/>
</dbReference>
<evidence type="ECO:0000256" key="1">
    <source>
        <dbReference type="ARBA" id="ARBA00004442"/>
    </source>
</evidence>
<evidence type="ECO:0000313" key="9">
    <source>
        <dbReference type="EMBL" id="ATP59058.1"/>
    </source>
</evidence>
<dbReference type="AlphaFoldDB" id="A0A2D1UBQ5"/>
<dbReference type="PROSITE" id="PS51257">
    <property type="entry name" value="PROKAR_LIPOPROTEIN"/>
    <property type="match status" value="1"/>
</dbReference>
<evidence type="ECO:0000256" key="5">
    <source>
        <dbReference type="ARBA" id="ARBA00023237"/>
    </source>
</evidence>
<evidence type="ECO:0000259" key="8">
    <source>
        <dbReference type="Pfam" id="PF14322"/>
    </source>
</evidence>
<proteinExistence type="inferred from homology"/>
<organism evidence="9 10">
    <name type="scientific">Pedobacter ginsengisoli</name>
    <dbReference type="NCBI Taxonomy" id="363852"/>
    <lineage>
        <taxon>Bacteria</taxon>
        <taxon>Pseudomonadati</taxon>
        <taxon>Bacteroidota</taxon>
        <taxon>Sphingobacteriia</taxon>
        <taxon>Sphingobacteriales</taxon>
        <taxon>Sphingobacteriaceae</taxon>
        <taxon>Pedobacter</taxon>
    </lineage>
</organism>
<reference evidence="9 10" key="1">
    <citation type="submission" date="2017-10" db="EMBL/GenBank/DDBJ databases">
        <title>Whole genome of Pedobacter ginsengisoli T01R-27 isolated from tomato rhizosphere.</title>
        <authorList>
            <person name="Weon H.-Y."/>
            <person name="Lee S.A."/>
            <person name="Sang M.K."/>
            <person name="Song J."/>
        </authorList>
    </citation>
    <scope>NUCLEOTIDE SEQUENCE [LARGE SCALE GENOMIC DNA]</scope>
    <source>
        <strain evidence="9 10">T01R-27</strain>
    </source>
</reference>
<dbReference type="InterPro" id="IPR033985">
    <property type="entry name" value="SusD-like_N"/>
</dbReference>
<evidence type="ECO:0000256" key="2">
    <source>
        <dbReference type="ARBA" id="ARBA00006275"/>
    </source>
</evidence>
<dbReference type="EMBL" id="CP024091">
    <property type="protein sequence ID" value="ATP59058.1"/>
    <property type="molecule type" value="Genomic_DNA"/>
</dbReference>
<keyword evidence="5" id="KW-0998">Cell outer membrane</keyword>
<name>A0A2D1UBQ5_9SPHI</name>
<dbReference type="Pfam" id="PF14322">
    <property type="entry name" value="SusD-like_3"/>
    <property type="match status" value="1"/>
</dbReference>
<accession>A0A2D1UBQ5</accession>
<feature type="domain" description="SusD-like N-terminal" evidence="8">
    <location>
        <begin position="23"/>
        <end position="214"/>
    </location>
</feature>
<dbReference type="GO" id="GO:0009279">
    <property type="term" value="C:cell outer membrane"/>
    <property type="evidence" value="ECO:0007669"/>
    <property type="project" value="UniProtKB-SubCell"/>
</dbReference>
<sequence>MKRKYIYLLAVILVASSCKKGFLDTSPLDQSSDATYWKTADDAQTGLNAVYATLPDSRDFWRDCSSDNSVMTNAWGEGGMGYISMGTYSATDGYIAEEWRYDNIRRALYFIDKLSTMTIDANLKKRFDAEARFILAMRYFRMAQLFGDLPLIKEKPVTLEESNLSRSPKQEVLDYALQNVETAIAGLPATYGAAADKGRITKAAALMLRANIYLYMASMKKFHNGQNDAALWTEAAKSANDVTTMGYDLEDDYSSLFKKEANNNNKEVILAYQYVQDKFTQFLAVLASPTGTGITGEGWASFCPTRDLIDSYECTDGKSIKTSALYDLNKPYENRDARLKMTFMLPGVPVLRPNGTFTPYQPHPSYNMPERMNNEGGGLTGYMYLKFNDPTNPKPGENWANWPIYRYSETLLILAEALNESDPGNTKITWAMNKVRARAGLPGVDALLGDQAKMRDAIREERRHEFVAEHKRYFDLLRWKTAELVLSKPAYGINSNVADPVGDWTKPMFKAQDRVFNVNKNYIWPVPQSVIDRNKSLLPQNKGW</sequence>
<gene>
    <name evidence="9" type="ORF">CPT03_22630</name>
</gene>
<keyword evidence="3 6" id="KW-0732">Signal</keyword>
<comment type="similarity">
    <text evidence="2">Belongs to the SusD family.</text>
</comment>